<evidence type="ECO:0000256" key="2">
    <source>
        <dbReference type="ARBA" id="ARBA00007613"/>
    </source>
</evidence>
<keyword evidence="4" id="KW-1134">Transmembrane beta strand</keyword>
<evidence type="ECO:0000256" key="6">
    <source>
        <dbReference type="ARBA" id="ARBA00023136"/>
    </source>
</evidence>
<evidence type="ECO:0000256" key="7">
    <source>
        <dbReference type="ARBA" id="ARBA00023237"/>
    </source>
</evidence>
<accession>A0A432AXC4</accession>
<reference evidence="10 11" key="1">
    <citation type="submission" date="2018-12" db="EMBL/GenBank/DDBJ databases">
        <authorList>
            <person name="Lunina O.N."/>
            <person name="Grouzdev D.S."/>
            <person name="Gorlenko V.M."/>
            <person name="Savvichev A.S."/>
        </authorList>
    </citation>
    <scope>NUCLEOTIDE SEQUENCE [LARGE SCALE GENOMIC DNA]</scope>
    <source>
        <strain evidence="10 11">BrKhr-17</strain>
    </source>
</reference>
<evidence type="ECO:0000313" key="11">
    <source>
        <dbReference type="Proteomes" id="UP000279908"/>
    </source>
</evidence>
<evidence type="ECO:0000256" key="1">
    <source>
        <dbReference type="ARBA" id="ARBA00004442"/>
    </source>
</evidence>
<feature type="chain" id="PRO_5019357510" evidence="9">
    <location>
        <begin position="25"/>
        <end position="441"/>
    </location>
</feature>
<evidence type="ECO:0000256" key="9">
    <source>
        <dbReference type="SAM" id="SignalP"/>
    </source>
</evidence>
<keyword evidence="8" id="KW-0175">Coiled coil</keyword>
<dbReference type="EMBL" id="RXYK01000002">
    <property type="protein sequence ID" value="RTY39487.1"/>
    <property type="molecule type" value="Genomic_DNA"/>
</dbReference>
<feature type="signal peptide" evidence="9">
    <location>
        <begin position="1"/>
        <end position="24"/>
    </location>
</feature>
<dbReference type="GO" id="GO:0009279">
    <property type="term" value="C:cell outer membrane"/>
    <property type="evidence" value="ECO:0007669"/>
    <property type="project" value="UniProtKB-SubCell"/>
</dbReference>
<dbReference type="AlphaFoldDB" id="A0A432AXC4"/>
<keyword evidence="7" id="KW-0998">Cell outer membrane</keyword>
<dbReference type="GO" id="GO:1990281">
    <property type="term" value="C:efflux pump complex"/>
    <property type="evidence" value="ECO:0007669"/>
    <property type="project" value="TreeGrafter"/>
</dbReference>
<proteinExistence type="inferred from homology"/>
<comment type="similarity">
    <text evidence="2">Belongs to the outer membrane factor (OMF) (TC 1.B.17) family.</text>
</comment>
<dbReference type="PANTHER" id="PTHR30026:SF20">
    <property type="entry name" value="OUTER MEMBRANE PROTEIN TOLC"/>
    <property type="match status" value="1"/>
</dbReference>
<evidence type="ECO:0000256" key="3">
    <source>
        <dbReference type="ARBA" id="ARBA00022448"/>
    </source>
</evidence>
<dbReference type="InterPro" id="IPR051906">
    <property type="entry name" value="TolC-like"/>
</dbReference>
<dbReference type="GO" id="GO:0015562">
    <property type="term" value="F:efflux transmembrane transporter activity"/>
    <property type="evidence" value="ECO:0007669"/>
    <property type="project" value="InterPro"/>
</dbReference>
<dbReference type="Pfam" id="PF02321">
    <property type="entry name" value="OEP"/>
    <property type="match status" value="2"/>
</dbReference>
<evidence type="ECO:0000313" key="10">
    <source>
        <dbReference type="EMBL" id="RTY39487.1"/>
    </source>
</evidence>
<keyword evidence="3" id="KW-0813">Transport</keyword>
<comment type="subcellular location">
    <subcellularLocation>
        <location evidence="1">Cell outer membrane</location>
    </subcellularLocation>
</comment>
<comment type="caution">
    <text evidence="10">The sequence shown here is derived from an EMBL/GenBank/DDBJ whole genome shotgun (WGS) entry which is preliminary data.</text>
</comment>
<feature type="coiled-coil region" evidence="8">
    <location>
        <begin position="40"/>
        <end position="67"/>
    </location>
</feature>
<keyword evidence="6" id="KW-0472">Membrane</keyword>
<evidence type="ECO:0000256" key="8">
    <source>
        <dbReference type="SAM" id="Coils"/>
    </source>
</evidence>
<sequence>MKVFKALAAVLVAASLCAPSGAEAAQKTLKLSLPDAISMARENNNTIKAAKSRVEQAEGRIVQSRQSYLPSLTLSENFVRTNDPLNVFGIKLMQTNVNPETDFGPTLNEADPISDFNTSLQLMQPIFNRDGAIGRGMAKKAKVAEEFMTARTEETIDLYVSKAYYGLMLAQYNIVAVDKSIATMKRHSAEAEKAFRAGMLPKSDKLSTEVRLAELREQKMMLEDGAKNAVDALSVLLDLEEGVQVEPTGALAVDAEIPSFADVAVEGDRSDLRAMETYRELAEKQGDMARAGRIPRLNAFARADNHTADFDTDGSSWMVGMSLEWKIFDGMAISGKVQEAKAREREARYSYDAAKSNSVAEVARAIRSMRTAKERVGVAGQALEEAKVSLDYIGGQYRTGKAMTFELLMREGAYTYAMMRLNQAKFDYCVAKSELTYYGAK</sequence>
<protein>
    <submittedName>
        <fullName evidence="10">TolC family protein</fullName>
    </submittedName>
</protein>
<dbReference type="PANTHER" id="PTHR30026">
    <property type="entry name" value="OUTER MEMBRANE PROTEIN TOLC"/>
    <property type="match status" value="1"/>
</dbReference>
<dbReference type="GO" id="GO:0015288">
    <property type="term" value="F:porin activity"/>
    <property type="evidence" value="ECO:0007669"/>
    <property type="project" value="TreeGrafter"/>
</dbReference>
<name>A0A432AXC4_CHLPH</name>
<keyword evidence="5" id="KW-0812">Transmembrane</keyword>
<organism evidence="10 11">
    <name type="scientific">Chlorobium phaeovibrioides</name>
    <dbReference type="NCBI Taxonomy" id="1094"/>
    <lineage>
        <taxon>Bacteria</taxon>
        <taxon>Pseudomonadati</taxon>
        <taxon>Chlorobiota</taxon>
        <taxon>Chlorobiia</taxon>
        <taxon>Chlorobiales</taxon>
        <taxon>Chlorobiaceae</taxon>
        <taxon>Chlorobium/Pelodictyon group</taxon>
        <taxon>Chlorobium</taxon>
    </lineage>
</organism>
<dbReference type="InterPro" id="IPR003423">
    <property type="entry name" value="OMP_efflux"/>
</dbReference>
<dbReference type="SUPFAM" id="SSF56954">
    <property type="entry name" value="Outer membrane efflux proteins (OEP)"/>
    <property type="match status" value="1"/>
</dbReference>
<evidence type="ECO:0000256" key="5">
    <source>
        <dbReference type="ARBA" id="ARBA00022692"/>
    </source>
</evidence>
<evidence type="ECO:0000256" key="4">
    <source>
        <dbReference type="ARBA" id="ARBA00022452"/>
    </source>
</evidence>
<dbReference type="RefSeq" id="WP_126383586.1">
    <property type="nucleotide sequence ID" value="NZ_RXYK01000002.1"/>
</dbReference>
<dbReference type="Proteomes" id="UP000279908">
    <property type="component" value="Unassembled WGS sequence"/>
</dbReference>
<dbReference type="Gene3D" id="1.20.1600.10">
    <property type="entry name" value="Outer membrane efflux proteins (OEP)"/>
    <property type="match status" value="1"/>
</dbReference>
<gene>
    <name evidence="10" type="ORF">EKD02_02085</name>
</gene>
<keyword evidence="9" id="KW-0732">Signal</keyword>